<feature type="transmembrane region" description="Helical" evidence="8">
    <location>
        <begin position="90"/>
        <end position="112"/>
    </location>
</feature>
<keyword evidence="10" id="KW-0378">Hydrolase</keyword>
<dbReference type="HOGENOM" id="CLU_001265_10_11_5"/>
<evidence type="ECO:0000256" key="5">
    <source>
        <dbReference type="ARBA" id="ARBA00022692"/>
    </source>
</evidence>
<evidence type="ECO:0000256" key="6">
    <source>
        <dbReference type="ARBA" id="ARBA00022989"/>
    </source>
</evidence>
<feature type="transmembrane region" description="Helical" evidence="8">
    <location>
        <begin position="124"/>
        <end position="145"/>
    </location>
</feature>
<dbReference type="PANTHER" id="PTHR23504">
    <property type="entry name" value="MAJOR FACILITATOR SUPERFAMILY DOMAIN-CONTAINING PROTEIN 10"/>
    <property type="match status" value="1"/>
</dbReference>
<feature type="transmembrane region" description="Helical" evidence="8">
    <location>
        <begin position="157"/>
        <end position="176"/>
    </location>
</feature>
<dbReference type="Gene3D" id="1.20.1250.20">
    <property type="entry name" value="MFS general substrate transporter like domains"/>
    <property type="match status" value="1"/>
</dbReference>
<evidence type="ECO:0000256" key="7">
    <source>
        <dbReference type="ARBA" id="ARBA00023136"/>
    </source>
</evidence>
<dbReference type="InterPro" id="IPR020846">
    <property type="entry name" value="MFS_dom"/>
</dbReference>
<evidence type="ECO:0000256" key="1">
    <source>
        <dbReference type="ARBA" id="ARBA00003279"/>
    </source>
</evidence>
<evidence type="ECO:0000313" key="10">
    <source>
        <dbReference type="EMBL" id="ADE39365.1"/>
    </source>
</evidence>
<dbReference type="RefSeq" id="WP_013045994.1">
    <property type="nucleotide sequence ID" value="NC_014010.1"/>
</dbReference>
<dbReference type="OrthoDB" id="9764259at2"/>
<feature type="transmembrane region" description="Helical" evidence="8">
    <location>
        <begin position="67"/>
        <end position="84"/>
    </location>
</feature>
<protein>
    <submittedName>
        <fullName evidence="10">Tetracycline resistance protein</fullName>
        <ecNumber evidence="10">3.4.13.9</ecNumber>
    </submittedName>
</protein>
<dbReference type="PROSITE" id="PS50850">
    <property type="entry name" value="MFS"/>
    <property type="match status" value="1"/>
</dbReference>
<dbReference type="CDD" id="cd17330">
    <property type="entry name" value="MFS_SLC46_TetA_like"/>
    <property type="match status" value="1"/>
</dbReference>
<evidence type="ECO:0000256" key="4">
    <source>
        <dbReference type="ARBA" id="ARBA00022448"/>
    </source>
</evidence>
<gene>
    <name evidence="10" type="ordered locus">SAR116_1122</name>
</gene>
<feature type="transmembrane region" description="Helical" evidence="8">
    <location>
        <begin position="342"/>
        <end position="364"/>
    </location>
</feature>
<reference evidence="10 11" key="1">
    <citation type="journal article" date="2010" name="J. Bacteriol.">
        <title>Complete genome sequence of "Candidatus Puniceispirillum marinum" IMCC1322, a representative of the SAR116 clade in the Alphaproteobacteria.</title>
        <authorList>
            <person name="Oh H.M."/>
            <person name="Kwon K.K."/>
            <person name="Kang I."/>
            <person name="Kang S.G."/>
            <person name="Lee J.H."/>
            <person name="Kim S.J."/>
            <person name="Cho J.C."/>
        </authorList>
    </citation>
    <scope>NUCLEOTIDE SEQUENCE [LARGE SCALE GENOMIC DNA]</scope>
    <source>
        <strain evidence="10 11">IMCC1322</strain>
    </source>
</reference>
<dbReference type="STRING" id="488538.SAR116_1122"/>
<keyword evidence="6 8" id="KW-1133">Transmembrane helix</keyword>
<proteinExistence type="inferred from homology"/>
<dbReference type="EMBL" id="CP001751">
    <property type="protein sequence ID" value="ADE39365.1"/>
    <property type="molecule type" value="Genomic_DNA"/>
</dbReference>
<keyword evidence="7 8" id="KW-0472">Membrane</keyword>
<comment type="function">
    <text evidence="1">Resistance to tetracycline by an active tetracycline efflux. This is an energy-dependent process that decreases the accumulation of the antibiotic in whole cells. This protein functions as a metal-tetracycline/H(+) antiporter.</text>
</comment>
<dbReference type="EC" id="3.4.13.9" evidence="10"/>
<feature type="transmembrane region" description="Helical" evidence="8">
    <location>
        <begin position="244"/>
        <end position="262"/>
    </location>
</feature>
<accession>D5BSW8</accession>
<evidence type="ECO:0000256" key="8">
    <source>
        <dbReference type="SAM" id="Phobius"/>
    </source>
</evidence>
<dbReference type="InterPro" id="IPR005829">
    <property type="entry name" value="Sugar_transporter_CS"/>
</dbReference>
<feature type="transmembrane region" description="Helical" evidence="8">
    <location>
        <begin position="370"/>
        <end position="391"/>
    </location>
</feature>
<dbReference type="Proteomes" id="UP000007460">
    <property type="component" value="Chromosome"/>
</dbReference>
<dbReference type="GO" id="GO:0016020">
    <property type="term" value="C:membrane"/>
    <property type="evidence" value="ECO:0007669"/>
    <property type="project" value="UniProtKB-SubCell"/>
</dbReference>
<feature type="transmembrane region" description="Helical" evidence="8">
    <location>
        <begin position="207"/>
        <end position="232"/>
    </location>
</feature>
<feature type="transmembrane region" description="Helical" evidence="8">
    <location>
        <begin position="274"/>
        <end position="294"/>
    </location>
</feature>
<dbReference type="GO" id="GO:0022857">
    <property type="term" value="F:transmembrane transporter activity"/>
    <property type="evidence" value="ECO:0007669"/>
    <property type="project" value="InterPro"/>
</dbReference>
<name>D5BSW8_PUNMI</name>
<dbReference type="PANTHER" id="PTHR23504:SF15">
    <property type="entry name" value="MAJOR FACILITATOR SUPERFAMILY (MFS) PROFILE DOMAIN-CONTAINING PROTEIN"/>
    <property type="match status" value="1"/>
</dbReference>
<dbReference type="AlphaFoldDB" id="D5BSW8"/>
<dbReference type="InterPro" id="IPR011701">
    <property type="entry name" value="MFS"/>
</dbReference>
<keyword evidence="5 8" id="KW-0812">Transmembrane</keyword>
<organism evidence="10 11">
    <name type="scientific">Puniceispirillum marinum (strain IMCC1322)</name>
    <dbReference type="NCBI Taxonomy" id="488538"/>
    <lineage>
        <taxon>Bacteria</taxon>
        <taxon>Pseudomonadati</taxon>
        <taxon>Pseudomonadota</taxon>
        <taxon>Alphaproteobacteria</taxon>
        <taxon>Candidatus Puniceispirillales</taxon>
        <taxon>Candidatus Puniceispirillaceae</taxon>
        <taxon>Candidatus Puniceispirillum</taxon>
    </lineage>
</organism>
<keyword evidence="11" id="KW-1185">Reference proteome</keyword>
<dbReference type="InterPro" id="IPR036259">
    <property type="entry name" value="MFS_trans_sf"/>
</dbReference>
<evidence type="ECO:0000256" key="2">
    <source>
        <dbReference type="ARBA" id="ARBA00004141"/>
    </source>
</evidence>
<dbReference type="InterPro" id="IPR001958">
    <property type="entry name" value="Tet-R_TetA/multi-R_MdtG-like"/>
</dbReference>
<dbReference type="PROSITE" id="PS00216">
    <property type="entry name" value="SUGAR_TRANSPORT_1"/>
    <property type="match status" value="1"/>
</dbReference>
<feature type="transmembrane region" description="Helical" evidence="8">
    <location>
        <begin position="300"/>
        <end position="321"/>
    </location>
</feature>
<dbReference type="GO" id="GO:0102009">
    <property type="term" value="F:proline dipeptidase activity"/>
    <property type="evidence" value="ECO:0007669"/>
    <property type="project" value="UniProtKB-EC"/>
</dbReference>
<keyword evidence="10" id="KW-0224">Dipeptidase</keyword>
<feature type="domain" description="Major facilitator superfamily (MFS) profile" evidence="9">
    <location>
        <begin position="1"/>
        <end position="392"/>
    </location>
</feature>
<keyword evidence="10" id="KW-0645">Protease</keyword>
<evidence type="ECO:0000259" key="9">
    <source>
        <dbReference type="PROSITE" id="PS50850"/>
    </source>
</evidence>
<evidence type="ECO:0000313" key="11">
    <source>
        <dbReference type="Proteomes" id="UP000007460"/>
    </source>
</evidence>
<dbReference type="SUPFAM" id="SSF103473">
    <property type="entry name" value="MFS general substrate transporter"/>
    <property type="match status" value="1"/>
</dbReference>
<dbReference type="eggNOG" id="COG2814">
    <property type="taxonomic scope" value="Bacteria"/>
</dbReference>
<dbReference type="PRINTS" id="PR01035">
    <property type="entry name" value="TCRTETA"/>
</dbReference>
<comment type="similarity">
    <text evidence="3">Belongs to the major facilitator superfamily. TCR/Tet family.</text>
</comment>
<dbReference type="KEGG" id="apb:SAR116_1122"/>
<dbReference type="Pfam" id="PF07690">
    <property type="entry name" value="MFS_1"/>
    <property type="match status" value="1"/>
</dbReference>
<keyword evidence="4" id="KW-0813">Transport</keyword>
<feature type="transmembrane region" description="Helical" evidence="8">
    <location>
        <begin position="33"/>
        <end position="55"/>
    </location>
</feature>
<sequence length="399" mass="41679">MFALLLVVFINFVGIGALIPILPYTVVDTLGQSATVMTALLASFALAMFVANPILGWLSDRIGRRSVLVVSLIVGALAHIWFAFSNEIFHMFAARILAGLAAGNTGVIQAIIADRVKAEERAKYMGLLGAAIGTGFVAGPALGGLLSGLGDGPLHQAPFLVAAMFSIIAFGLALRLSETSIAAPIKNTDQITTPLMRRIHDILTSPLALYAIAYFCLNLAFAQVEASFVLLLKDYLDFDARATGWLFTYVGVCIVLVQAGLINPVVRKFGEVGTIAIGVILLGTGQAMTVLISLDMFFGNAFPLAQMLLATTAVCFGYALSNPSLTAAVSNIAGRNVMGGSLGTVQGFGSLGQVLGLIIAGPLYELGGAHYSFGVGTIVTVCLLVIVTQLARPQPSAVN</sequence>
<evidence type="ECO:0000256" key="3">
    <source>
        <dbReference type="ARBA" id="ARBA00007520"/>
    </source>
</evidence>
<comment type="subcellular location">
    <subcellularLocation>
        <location evidence="2">Membrane</location>
        <topology evidence="2">Multi-pass membrane protein</topology>
    </subcellularLocation>
</comment>